<dbReference type="RefSeq" id="WP_202658802.1">
    <property type="nucleotide sequence ID" value="NZ_JAESVP010000003.1"/>
</dbReference>
<gene>
    <name evidence="1" type="ORF">JI744_05960</name>
</gene>
<evidence type="ECO:0000313" key="1">
    <source>
        <dbReference type="EMBL" id="MBL4927647.1"/>
    </source>
</evidence>
<sequence>MSDIMQLTETDIDQLVLERGALPMAPLSMPPQVLERVEGGWLANLLRMRPIQTPKTGH</sequence>
<evidence type="ECO:0000313" key="2">
    <source>
        <dbReference type="Proteomes" id="UP000619033"/>
    </source>
</evidence>
<proteinExistence type="predicted"/>
<comment type="caution">
    <text evidence="1">The sequence shown here is derived from an EMBL/GenBank/DDBJ whole genome shotgun (WGS) entry which is preliminary data.</text>
</comment>
<reference evidence="1" key="1">
    <citation type="submission" date="2021-01" db="EMBL/GenBank/DDBJ databases">
        <title>Genome seq and assembly of Tabrizicola sp. KVB23.</title>
        <authorList>
            <person name="Chhetri G."/>
        </authorList>
    </citation>
    <scope>NUCLEOTIDE SEQUENCE</scope>
    <source>
        <strain evidence="1">KVB23</strain>
    </source>
</reference>
<dbReference type="Proteomes" id="UP000619033">
    <property type="component" value="Unassembled WGS sequence"/>
</dbReference>
<protein>
    <submittedName>
        <fullName evidence="1">Uncharacterized protein</fullName>
    </submittedName>
</protein>
<dbReference type="AlphaFoldDB" id="A0A8J7STM4"/>
<keyword evidence="2" id="KW-1185">Reference proteome</keyword>
<name>A0A8J7STM4_9RHOB</name>
<organism evidence="1 2">
    <name type="scientific">Fuscibacter oryzae</name>
    <dbReference type="NCBI Taxonomy" id="2803939"/>
    <lineage>
        <taxon>Bacteria</taxon>
        <taxon>Pseudomonadati</taxon>
        <taxon>Pseudomonadota</taxon>
        <taxon>Alphaproteobacteria</taxon>
        <taxon>Rhodobacterales</taxon>
        <taxon>Paracoccaceae</taxon>
        <taxon>Fuscibacter</taxon>
    </lineage>
</organism>
<accession>A0A8J7STM4</accession>
<dbReference type="EMBL" id="JAESVP010000003">
    <property type="protein sequence ID" value="MBL4927647.1"/>
    <property type="molecule type" value="Genomic_DNA"/>
</dbReference>